<accession>A0A895YBC5</accession>
<evidence type="ECO:0000313" key="4">
    <source>
        <dbReference type="EMBL" id="QSB13585.1"/>
    </source>
</evidence>
<evidence type="ECO:0000256" key="1">
    <source>
        <dbReference type="ARBA" id="ARBA00022679"/>
    </source>
</evidence>
<dbReference type="InterPro" id="IPR016181">
    <property type="entry name" value="Acyl_CoA_acyltransferase"/>
</dbReference>
<keyword evidence="1" id="KW-0808">Transferase</keyword>
<keyword evidence="5" id="KW-1185">Reference proteome</keyword>
<dbReference type="EMBL" id="CP070499">
    <property type="protein sequence ID" value="QSB13585.1"/>
    <property type="molecule type" value="Genomic_DNA"/>
</dbReference>
<proteinExistence type="predicted"/>
<feature type="domain" description="N-acetyltransferase" evidence="3">
    <location>
        <begin position="4"/>
        <end position="155"/>
    </location>
</feature>
<dbReference type="InterPro" id="IPR000182">
    <property type="entry name" value="GNAT_dom"/>
</dbReference>
<dbReference type="RefSeq" id="WP_239675680.1">
    <property type="nucleotide sequence ID" value="NZ_CP070499.1"/>
</dbReference>
<dbReference type="Proteomes" id="UP000662857">
    <property type="component" value="Chromosome"/>
</dbReference>
<dbReference type="Pfam" id="PF00583">
    <property type="entry name" value="Acetyltransf_1"/>
    <property type="match status" value="1"/>
</dbReference>
<keyword evidence="2" id="KW-0012">Acyltransferase</keyword>
<evidence type="ECO:0000259" key="3">
    <source>
        <dbReference type="PROSITE" id="PS51186"/>
    </source>
</evidence>
<evidence type="ECO:0000313" key="5">
    <source>
        <dbReference type="Proteomes" id="UP000662857"/>
    </source>
</evidence>
<reference evidence="4" key="1">
    <citation type="submission" date="2021-02" db="EMBL/GenBank/DDBJ databases">
        <title>Natrosporangium hydrolyticum gen. nov., sp. nov, a haloalkaliphilic actinobacterium from a soda solonchak soil.</title>
        <authorList>
            <person name="Sorokin D.Y."/>
            <person name="Khijniak T.V."/>
            <person name="Zakharycheva A.P."/>
            <person name="Boueva O.V."/>
            <person name="Ariskina E.V."/>
            <person name="Hahnke R.L."/>
            <person name="Bunk B."/>
            <person name="Sproer C."/>
            <person name="Schumann P."/>
            <person name="Evtushenko L.I."/>
            <person name="Kublanov I.V."/>
        </authorList>
    </citation>
    <scope>NUCLEOTIDE SEQUENCE</scope>
    <source>
        <strain evidence="4">DSM 106523</strain>
    </source>
</reference>
<dbReference type="AlphaFoldDB" id="A0A895YBC5"/>
<dbReference type="InterPro" id="IPR050832">
    <property type="entry name" value="Bact_Acetyltransf"/>
</dbReference>
<dbReference type="KEGG" id="nhy:JQS43_18625"/>
<dbReference type="PANTHER" id="PTHR43877:SF2">
    <property type="entry name" value="AMINOALKYLPHOSPHONATE N-ACETYLTRANSFERASE-RELATED"/>
    <property type="match status" value="1"/>
</dbReference>
<dbReference type="Gene3D" id="3.40.630.30">
    <property type="match status" value="1"/>
</dbReference>
<organism evidence="4 5">
    <name type="scientific">Natronosporangium hydrolyticum</name>
    <dbReference type="NCBI Taxonomy" id="2811111"/>
    <lineage>
        <taxon>Bacteria</taxon>
        <taxon>Bacillati</taxon>
        <taxon>Actinomycetota</taxon>
        <taxon>Actinomycetes</taxon>
        <taxon>Micromonosporales</taxon>
        <taxon>Micromonosporaceae</taxon>
        <taxon>Natronosporangium</taxon>
    </lineage>
</organism>
<evidence type="ECO:0000256" key="2">
    <source>
        <dbReference type="ARBA" id="ARBA00023315"/>
    </source>
</evidence>
<dbReference type="SUPFAM" id="SSF55729">
    <property type="entry name" value="Acyl-CoA N-acyltransferases (Nat)"/>
    <property type="match status" value="1"/>
</dbReference>
<sequence length="155" mass="16823">MTEVEIRPVGYDDPAAQQLVTAALADLGQRYGGPGDQTPVAPTQFRPPEGGFFVAYLAGEGVGCGGWRGYAQDRAVAELKRMYVAPAARGRGVARRLLEAVEQAARQHGRTRMILECGDKQPEAVTLYRSRGYEPIPHFGYYKDAPGVISLGRTL</sequence>
<dbReference type="PANTHER" id="PTHR43877">
    <property type="entry name" value="AMINOALKYLPHOSPHONATE N-ACETYLTRANSFERASE-RELATED-RELATED"/>
    <property type="match status" value="1"/>
</dbReference>
<name>A0A895YBC5_9ACTN</name>
<gene>
    <name evidence="4" type="ORF">JQS43_18625</name>
</gene>
<dbReference type="PROSITE" id="PS51186">
    <property type="entry name" value="GNAT"/>
    <property type="match status" value="1"/>
</dbReference>
<protein>
    <submittedName>
        <fullName evidence="4">GNAT family N-acetyltransferase</fullName>
    </submittedName>
</protein>
<dbReference type="GO" id="GO:0016747">
    <property type="term" value="F:acyltransferase activity, transferring groups other than amino-acyl groups"/>
    <property type="evidence" value="ECO:0007669"/>
    <property type="project" value="InterPro"/>
</dbReference>
<dbReference type="CDD" id="cd04301">
    <property type="entry name" value="NAT_SF"/>
    <property type="match status" value="1"/>
</dbReference>